<name>A0A556RS84_9GAMM</name>
<proteinExistence type="predicted"/>
<dbReference type="Proteomes" id="UP000319138">
    <property type="component" value="Unassembled WGS sequence"/>
</dbReference>
<comment type="caution">
    <text evidence="1">The sequence shown here is derived from an EMBL/GenBank/DDBJ whole genome shotgun (WGS) entry which is preliminary data.</text>
</comment>
<dbReference type="RefSeq" id="WP_144187460.1">
    <property type="nucleotide sequence ID" value="NZ_VMHL01000001.1"/>
</dbReference>
<reference evidence="1 2" key="1">
    <citation type="submission" date="2019-07" db="EMBL/GenBank/DDBJ databases">
        <title>Gilliamella genomes.</title>
        <authorList>
            <person name="Zheng H."/>
        </authorList>
    </citation>
    <scope>NUCLEOTIDE SEQUENCE [LARGE SCALE GENOMIC DNA]</scope>
    <source>
        <strain evidence="1 2">W8131</strain>
    </source>
</reference>
<organism evidence="1 2">
    <name type="scientific">Gilliamella apicola</name>
    <dbReference type="NCBI Taxonomy" id="1196095"/>
    <lineage>
        <taxon>Bacteria</taxon>
        <taxon>Pseudomonadati</taxon>
        <taxon>Pseudomonadota</taxon>
        <taxon>Gammaproteobacteria</taxon>
        <taxon>Orbales</taxon>
        <taxon>Orbaceae</taxon>
        <taxon>Gilliamella</taxon>
    </lineage>
</organism>
<sequence>MKTGKSPALTAFSLCMIDLDAEIVIDLIDFERIKAASSAIKFLRNVCPPLFNELEDAINSINNKPNNSDFDSYPNFGVRTVYVPVDPLLEIVIDLIDFERINTVLSAIKSNFYGYMSLFGAGGSRFGDAVILLEDAIKNINNSINTKSSNRYVDNKVKTDI</sequence>
<gene>
    <name evidence="1" type="ORF">FPQ14_00425</name>
</gene>
<evidence type="ECO:0000313" key="2">
    <source>
        <dbReference type="Proteomes" id="UP000319138"/>
    </source>
</evidence>
<accession>A0A556RS84</accession>
<evidence type="ECO:0000313" key="1">
    <source>
        <dbReference type="EMBL" id="TSJ91767.1"/>
    </source>
</evidence>
<dbReference type="EMBL" id="VMHL01000001">
    <property type="protein sequence ID" value="TSJ91767.1"/>
    <property type="molecule type" value="Genomic_DNA"/>
</dbReference>
<protein>
    <submittedName>
        <fullName evidence="1">Uncharacterized protein</fullName>
    </submittedName>
</protein>
<dbReference type="AlphaFoldDB" id="A0A556RS84"/>